<evidence type="ECO:0000313" key="1">
    <source>
        <dbReference type="EMBL" id="PSB24992.1"/>
    </source>
</evidence>
<dbReference type="OrthoDB" id="1522627at2"/>
<sequence length="87" mass="10000">MFKAFQERRNQGERNGVLAGYVAQKALLGEFQQGWDLMLANYDRTSDWGLTRYNSEGRETGRYPNFLAALKALLIQRGYLKAQGQPR</sequence>
<dbReference type="EMBL" id="PVWK01000135">
    <property type="protein sequence ID" value="PSB24992.1"/>
    <property type="molecule type" value="Genomic_DNA"/>
</dbReference>
<organism evidence="1 2">
    <name type="scientific">Stenomitos frigidus ULC18</name>
    <dbReference type="NCBI Taxonomy" id="2107698"/>
    <lineage>
        <taxon>Bacteria</taxon>
        <taxon>Bacillati</taxon>
        <taxon>Cyanobacteriota</taxon>
        <taxon>Cyanophyceae</taxon>
        <taxon>Leptolyngbyales</taxon>
        <taxon>Leptolyngbyaceae</taxon>
        <taxon>Stenomitos</taxon>
    </lineage>
</organism>
<comment type="caution">
    <text evidence="1">The sequence shown here is derived from an EMBL/GenBank/DDBJ whole genome shotgun (WGS) entry which is preliminary data.</text>
</comment>
<dbReference type="RefSeq" id="WP_106259459.1">
    <property type="nucleotide sequence ID" value="NZ_CAWNSW010000033.1"/>
</dbReference>
<dbReference type="AlphaFoldDB" id="A0A2T1DWZ7"/>
<proteinExistence type="predicted"/>
<dbReference type="Proteomes" id="UP000239576">
    <property type="component" value="Unassembled WGS sequence"/>
</dbReference>
<evidence type="ECO:0000313" key="2">
    <source>
        <dbReference type="Proteomes" id="UP000239576"/>
    </source>
</evidence>
<reference evidence="1 2" key="2">
    <citation type="submission" date="2018-03" db="EMBL/GenBank/DDBJ databases">
        <title>The ancient ancestry and fast evolution of plastids.</title>
        <authorList>
            <person name="Moore K.R."/>
            <person name="Magnabosco C."/>
            <person name="Momper L."/>
            <person name="Gold D.A."/>
            <person name="Bosak T."/>
            <person name="Fournier G.P."/>
        </authorList>
    </citation>
    <scope>NUCLEOTIDE SEQUENCE [LARGE SCALE GENOMIC DNA]</scope>
    <source>
        <strain evidence="1 2">ULC18</strain>
    </source>
</reference>
<name>A0A2T1DWZ7_9CYAN</name>
<keyword evidence="2" id="KW-1185">Reference proteome</keyword>
<protein>
    <submittedName>
        <fullName evidence="1">Uncharacterized protein</fullName>
    </submittedName>
</protein>
<reference evidence="2" key="1">
    <citation type="submission" date="2018-02" db="EMBL/GenBank/DDBJ databases">
        <authorList>
            <person name="Moore K."/>
            <person name="Momper L."/>
        </authorList>
    </citation>
    <scope>NUCLEOTIDE SEQUENCE [LARGE SCALE GENOMIC DNA]</scope>
    <source>
        <strain evidence="2">ULC18</strain>
    </source>
</reference>
<gene>
    <name evidence="1" type="ORF">C7B82_24850</name>
</gene>
<accession>A0A2T1DWZ7</accession>